<organism evidence="2 3">
    <name type="scientific">Urochloa decumbens</name>
    <dbReference type="NCBI Taxonomy" id="240449"/>
    <lineage>
        <taxon>Eukaryota</taxon>
        <taxon>Viridiplantae</taxon>
        <taxon>Streptophyta</taxon>
        <taxon>Embryophyta</taxon>
        <taxon>Tracheophyta</taxon>
        <taxon>Spermatophyta</taxon>
        <taxon>Magnoliopsida</taxon>
        <taxon>Liliopsida</taxon>
        <taxon>Poales</taxon>
        <taxon>Poaceae</taxon>
        <taxon>PACMAD clade</taxon>
        <taxon>Panicoideae</taxon>
        <taxon>Panicodae</taxon>
        <taxon>Paniceae</taxon>
        <taxon>Melinidinae</taxon>
        <taxon>Urochloa</taxon>
    </lineage>
</organism>
<accession>A0ABC9AQ06</accession>
<gene>
    <name evidence="2" type="ORF">URODEC1_LOCUS56406</name>
</gene>
<evidence type="ECO:0000259" key="1">
    <source>
        <dbReference type="Pfam" id="PF00646"/>
    </source>
</evidence>
<dbReference type="InterPro" id="IPR001810">
    <property type="entry name" value="F-box_dom"/>
</dbReference>
<dbReference type="Proteomes" id="UP001497457">
    <property type="component" value="Chromosome 21rd"/>
</dbReference>
<dbReference type="SUPFAM" id="SSF81383">
    <property type="entry name" value="F-box domain"/>
    <property type="match status" value="1"/>
</dbReference>
<dbReference type="AlphaFoldDB" id="A0ABC9AQ06"/>
<dbReference type="InterPro" id="IPR036047">
    <property type="entry name" value="F-box-like_dom_sf"/>
</dbReference>
<dbReference type="EMBL" id="OZ075131">
    <property type="protein sequence ID" value="CAL4981981.1"/>
    <property type="molecule type" value="Genomic_DNA"/>
</dbReference>
<dbReference type="CDD" id="cd22160">
    <property type="entry name" value="F-box_AtFBL13-like"/>
    <property type="match status" value="1"/>
</dbReference>
<evidence type="ECO:0000313" key="3">
    <source>
        <dbReference type="Proteomes" id="UP001497457"/>
    </source>
</evidence>
<feature type="domain" description="F-box" evidence="1">
    <location>
        <begin position="30"/>
        <end position="71"/>
    </location>
</feature>
<proteinExistence type="predicted"/>
<dbReference type="PANTHER" id="PTHR34709">
    <property type="entry name" value="OS10G0396666 PROTEIN"/>
    <property type="match status" value="1"/>
</dbReference>
<protein>
    <recommendedName>
        <fullName evidence="1">F-box domain-containing protein</fullName>
    </recommendedName>
</protein>
<dbReference type="PANTHER" id="PTHR34709:SF61">
    <property type="entry name" value="OS07G0229100 PROTEIN"/>
    <property type="match status" value="1"/>
</dbReference>
<name>A0ABC9AQ06_9POAL</name>
<reference evidence="2" key="1">
    <citation type="submission" date="2024-10" db="EMBL/GenBank/DDBJ databases">
        <authorList>
            <person name="Ryan C."/>
        </authorList>
    </citation>
    <scope>NUCLEOTIDE SEQUENCE [LARGE SCALE GENOMIC DNA]</scope>
</reference>
<evidence type="ECO:0000313" key="2">
    <source>
        <dbReference type="EMBL" id="CAL4981981.1"/>
    </source>
</evidence>
<dbReference type="Pfam" id="PF00646">
    <property type="entry name" value="F-box"/>
    <property type="match status" value="1"/>
</dbReference>
<keyword evidence="3" id="KW-1185">Reference proteome</keyword>
<sequence>MAQSGGGGGIAAKREKISSSGAGAAAEDRLSALPDDVLVLILLHLDTTAGAARTSVLSRRWRHLWARLPVLRFHLAPDGHRIREVLGAHDLRPPLRWISVTSEDSAPDSLGAWLPEAARCLSGYLVYTNMVPRVDEEEEEEDQVGERGAVQLPCFENASGINLNLGWCHSEWRDSYDPSSVQLGNLVQPQRLKTDLFLVHCEHGSGENRCILKLLQQFRFIHILNITLAHLQDINDSQYLMGDVAMLPQIRFLHLTVFNQGHSLGASSFHPLKMCTGLRELSFVLHGLGGLRSCVKRYQAFLDQKQAIPA</sequence>
<dbReference type="InterPro" id="IPR055312">
    <property type="entry name" value="FBL15-like"/>
</dbReference>
<dbReference type="InterPro" id="IPR053781">
    <property type="entry name" value="F-box_AtFBL13-like"/>
</dbReference>